<evidence type="ECO:0000313" key="3">
    <source>
        <dbReference type="Proteomes" id="UP000485058"/>
    </source>
</evidence>
<protein>
    <submittedName>
        <fullName evidence="2">Uncharacterized protein</fullName>
    </submittedName>
</protein>
<name>A0A699ZUW3_HAELA</name>
<dbReference type="Proteomes" id="UP000485058">
    <property type="component" value="Unassembled WGS sequence"/>
</dbReference>
<sequence>MPARVPADIGVASQQSSRNSLFVALASACALVVLSGLVGACCSHDHEARQHLLSQSPAILYQMSACAFFTALVLNLTSLVFEDSAAKRTLALLSCVVKAAACSSDLLIVYDATPVLYDSGGSL</sequence>
<organism evidence="2 3">
    <name type="scientific">Haematococcus lacustris</name>
    <name type="common">Green alga</name>
    <name type="synonym">Haematococcus pluvialis</name>
    <dbReference type="NCBI Taxonomy" id="44745"/>
    <lineage>
        <taxon>Eukaryota</taxon>
        <taxon>Viridiplantae</taxon>
        <taxon>Chlorophyta</taxon>
        <taxon>core chlorophytes</taxon>
        <taxon>Chlorophyceae</taxon>
        <taxon>CS clade</taxon>
        <taxon>Chlamydomonadales</taxon>
        <taxon>Haematococcaceae</taxon>
        <taxon>Haematococcus</taxon>
    </lineage>
</organism>
<keyword evidence="1" id="KW-0812">Transmembrane</keyword>
<dbReference type="PROSITE" id="PS51257">
    <property type="entry name" value="PROKAR_LIPOPROTEIN"/>
    <property type="match status" value="1"/>
</dbReference>
<dbReference type="AlphaFoldDB" id="A0A699ZUW3"/>
<feature type="transmembrane region" description="Helical" evidence="1">
    <location>
        <begin position="21"/>
        <end position="39"/>
    </location>
</feature>
<keyword evidence="1" id="KW-1133">Transmembrane helix</keyword>
<proteinExistence type="predicted"/>
<keyword evidence="3" id="KW-1185">Reference proteome</keyword>
<feature type="non-terminal residue" evidence="2">
    <location>
        <position position="1"/>
    </location>
</feature>
<reference evidence="2 3" key="1">
    <citation type="submission" date="2020-02" db="EMBL/GenBank/DDBJ databases">
        <title>Draft genome sequence of Haematococcus lacustris strain NIES-144.</title>
        <authorList>
            <person name="Morimoto D."/>
            <person name="Nakagawa S."/>
            <person name="Yoshida T."/>
            <person name="Sawayama S."/>
        </authorList>
    </citation>
    <scope>NUCLEOTIDE SEQUENCE [LARGE SCALE GENOMIC DNA]</scope>
    <source>
        <strain evidence="2 3">NIES-144</strain>
    </source>
</reference>
<dbReference type="EMBL" id="BLLF01003144">
    <property type="protein sequence ID" value="GFH26483.1"/>
    <property type="molecule type" value="Genomic_DNA"/>
</dbReference>
<feature type="transmembrane region" description="Helical" evidence="1">
    <location>
        <begin position="59"/>
        <end position="81"/>
    </location>
</feature>
<gene>
    <name evidence="2" type="ORF">HaLaN_24641</name>
</gene>
<keyword evidence="1" id="KW-0472">Membrane</keyword>
<comment type="caution">
    <text evidence="2">The sequence shown here is derived from an EMBL/GenBank/DDBJ whole genome shotgun (WGS) entry which is preliminary data.</text>
</comment>
<evidence type="ECO:0000313" key="2">
    <source>
        <dbReference type="EMBL" id="GFH26483.1"/>
    </source>
</evidence>
<accession>A0A699ZUW3</accession>
<evidence type="ECO:0000256" key="1">
    <source>
        <dbReference type="SAM" id="Phobius"/>
    </source>
</evidence>